<dbReference type="GO" id="GO:0140658">
    <property type="term" value="F:ATP-dependent chromatin remodeler activity"/>
    <property type="evidence" value="ECO:0007669"/>
    <property type="project" value="TreeGrafter"/>
</dbReference>
<evidence type="ECO:0000259" key="7">
    <source>
        <dbReference type="PROSITE" id="PS51192"/>
    </source>
</evidence>
<feature type="region of interest" description="Disordered" evidence="6">
    <location>
        <begin position="675"/>
        <end position="725"/>
    </location>
</feature>
<dbReference type="PROSITE" id="PS51192">
    <property type="entry name" value="HELICASE_ATP_BIND_1"/>
    <property type="match status" value="1"/>
</dbReference>
<dbReference type="InParanoid" id="A0A067QB55"/>
<feature type="region of interest" description="Disordered" evidence="6">
    <location>
        <begin position="367"/>
        <end position="389"/>
    </location>
</feature>
<evidence type="ECO:0000256" key="1">
    <source>
        <dbReference type="ARBA" id="ARBA00004123"/>
    </source>
</evidence>
<dbReference type="SMART" id="SM00487">
    <property type="entry name" value="DEXDc"/>
    <property type="match status" value="1"/>
</dbReference>
<dbReference type="InterPro" id="IPR049730">
    <property type="entry name" value="SNF2/RAD54-like_C"/>
</dbReference>
<dbReference type="EMBL" id="KL197710">
    <property type="protein sequence ID" value="KDQ63375.1"/>
    <property type="molecule type" value="Genomic_DNA"/>
</dbReference>
<feature type="compositionally biased region" description="Basic and acidic residues" evidence="6">
    <location>
        <begin position="704"/>
        <end position="715"/>
    </location>
</feature>
<dbReference type="STRING" id="933084.A0A067QB55"/>
<dbReference type="Pfam" id="PF15446">
    <property type="entry name" value="zf-PHD-like"/>
    <property type="match status" value="1"/>
</dbReference>
<dbReference type="InterPro" id="IPR038718">
    <property type="entry name" value="SNF2-like_sf"/>
</dbReference>
<dbReference type="Pfam" id="PF00271">
    <property type="entry name" value="Helicase_C"/>
    <property type="match status" value="1"/>
</dbReference>
<dbReference type="InterPro" id="IPR000330">
    <property type="entry name" value="SNF2_N"/>
</dbReference>
<dbReference type="PANTHER" id="PTHR45623">
    <property type="entry name" value="CHROMODOMAIN-HELICASE-DNA-BINDING PROTEIN 3-RELATED-RELATED"/>
    <property type="match status" value="1"/>
</dbReference>
<evidence type="ECO:0000256" key="4">
    <source>
        <dbReference type="ARBA" id="ARBA00022840"/>
    </source>
</evidence>
<dbReference type="InterPro" id="IPR014001">
    <property type="entry name" value="Helicase_ATP-bd"/>
</dbReference>
<dbReference type="OrthoDB" id="5857104at2759"/>
<dbReference type="GO" id="GO:0016887">
    <property type="term" value="F:ATP hydrolysis activity"/>
    <property type="evidence" value="ECO:0007669"/>
    <property type="project" value="TreeGrafter"/>
</dbReference>
<feature type="compositionally biased region" description="Basic residues" evidence="6">
    <location>
        <begin position="755"/>
        <end position="770"/>
    </location>
</feature>
<feature type="region of interest" description="Disordered" evidence="6">
    <location>
        <begin position="1720"/>
        <end position="1776"/>
    </location>
</feature>
<keyword evidence="2" id="KW-0547">Nucleotide-binding</keyword>
<evidence type="ECO:0008006" key="11">
    <source>
        <dbReference type="Google" id="ProtNLM"/>
    </source>
</evidence>
<dbReference type="SUPFAM" id="SSF54160">
    <property type="entry name" value="Chromo domain-like"/>
    <property type="match status" value="1"/>
</dbReference>
<dbReference type="Pfam" id="PF23615">
    <property type="entry name" value="Chromo_MIT1"/>
    <property type="match status" value="1"/>
</dbReference>
<feature type="region of interest" description="Disordered" evidence="6">
    <location>
        <begin position="498"/>
        <end position="529"/>
    </location>
</feature>
<dbReference type="InterPro" id="IPR001650">
    <property type="entry name" value="Helicase_C-like"/>
</dbReference>
<feature type="domain" description="Helicase C-terminal" evidence="8">
    <location>
        <begin position="1239"/>
        <end position="1390"/>
    </location>
</feature>
<dbReference type="GO" id="GO:0042393">
    <property type="term" value="F:histone binding"/>
    <property type="evidence" value="ECO:0007669"/>
    <property type="project" value="TreeGrafter"/>
</dbReference>
<dbReference type="InterPro" id="IPR056616">
    <property type="entry name" value="Chromo_MIT1"/>
</dbReference>
<dbReference type="GO" id="GO:0000785">
    <property type="term" value="C:chromatin"/>
    <property type="evidence" value="ECO:0007669"/>
    <property type="project" value="TreeGrafter"/>
</dbReference>
<evidence type="ECO:0000313" key="9">
    <source>
        <dbReference type="EMBL" id="KDQ63375.1"/>
    </source>
</evidence>
<protein>
    <recommendedName>
        <fullName evidence="11">Chromatin remodeling factor mit1</fullName>
    </recommendedName>
</protein>
<keyword evidence="10" id="KW-1185">Reference proteome</keyword>
<dbReference type="Pfam" id="PF00176">
    <property type="entry name" value="SNF2-rel_dom"/>
    <property type="match status" value="1"/>
</dbReference>
<comment type="subcellular location">
    <subcellularLocation>
        <location evidence="1">Nucleus</location>
    </subcellularLocation>
</comment>
<sequence>MSVSSSSDVANLFTPTKPKHSNGVVLETTLVPQTPEPPQKGPSRFLFVSLPVLSASEKELYKTGKELGFEVDPEDEDDLERLQEIKGEYDDGHVLYYFACRRDGICRKYTKRQIQATRRELIYNYDLAKRTGTLSPFDPSAHYVHPDSRVRIVININKSRPTARGGPSTRSKPVTRRTRAQSKPDKHEETVPATDEEDELGMGASDEDYHMEEGTPIPTRKSARTGAVGANKRSIRVLPFSPKKTRSKGFIVHDSDEEDSDVEEQQPSRRSTRNRKSAKANLADDDYVEDEIYELDSEDEISLKRVQIPKNSKKRTNVYGKAARPAYGHIRVIADLDYDPYPDEDNEALRAHRDTCEKCHSAPAHLLEAQKKKGKGKRKQSVDEDEESEDDISKFGGWVRCLKCPVTAHWGCLASTQRDEILRAARDRDRVDLQEKQAAKAALDGATDGDTQPKDIVVPKRDGLTPYQTTEFICGSCMKGGICMGCMAVVLEPEAPKVPAEPQATNSGEGNGGDVEMKDAPISSTAPLEDSTVGLPRELLFRCITCKRLAHYEHLPVPSGQDASDFQDAVSLAEYYQSTNQWKCADCSSFTYAIDKVLAWRPYPPNAVEPPLPPGEIPNYRSPLPREYLVKWVDRSYRRTQWVPHMWLLSAYSSRLRNFLSVGSKIALLEEPVTEEPDADVEMTEKGDAEKEIGERIPFTGGDDSSKDDLARETPEPSLPTTAISDAERRIPLQWKTVDRVLDVLLWFPQKRLGTGRKGKQKQPQRRTRRVQSDEEDELDEAVEAERTAAFEEGEQPSADLTETVDEWQDRTGEILTLDHLDELVDEVVWAFIKWDDLGYDESTWDSPPRRGQRGYAAFRAAFERFIAARQVVVPAKSKAEYAKFDKRVEDGYRKFALRSGAQPSLGQNKQLALMPFQIDGVNWLCDNWWNLQHCILADEMGLGKTVQIASFIGTIVDKWAAFPALVVVPNSTITNWVREFARWAPRLRVVPFYGESKAREVIKRFELSHSRKDAKSTGAKFHVLVTTYESLINQKDFTPIFKSVPRWEVLVVDEGQRLKNDASLLFKRLNELNTIHRIIMTGTPLNNNIRELFNLMNFLDPKEWRDLEALEKEYEVLTEDLVKDLHNRLRPYFLRRIKTEVLPLPPKNEVIVPVSMTPLQKEVYRSILSQNLNVLKRLTQPSSSISASVSKSNMNNMLMQLRKCLQHPYLVSEDIEPRGLPAQETHHKLIDGSAKLRLLKGLLPKLKARGHRVLLFSQFVIALNIVEDYLIGEGIKYLRLDGNTKQSDRQKGMDEFNKPDSDVFIYLLTTRAGGVGINLWSADTVIIFDPDFNPHQDLQAIARAHRFGQKKTCLVFKLMVKESAEERIMQTGKKKLVLDHLIVQKMDDEDGTVEDVQSILTFGAQALFEEGGDQSSRDITYTDHDLDKLIEKTETEGDQSEADKAGANSGGGLFAFAKIWSADKDTLEELEEVPVDQGDSWAQTLERITAEKERVVAQEVTGRGARRKAAPAFAQQTLPPELEDSPDKNKDKRKKKGRRSKSRTSDDDDDDDYRVHLGSGAASIGANSDGESSDTTASLMKDDLKGLSRGPGKKHAVGLSVPFDSLAMSDDEPTSRYRVAGGGAPLSPIHANGNGRRPRLEDDADFCGLCGSVHGPGFCYMTESSENLAEYRQMLLVHADDEPIEDRRAAIEAIDETLHKRGCLHLIHGQPLHLIGVPLRQSDPTRTNKSHHKKHAAGEASRKAQTNGNAVAGPSSKRPSEEPSHGGANKKAKTSGGACVICGRTPSHLIKDCPIVALGPKSVAMEITRLDQDPKHSSTVAILRKILGRQKKKELTDLSSDGPTMVMDG</sequence>
<dbReference type="SMART" id="SM00490">
    <property type="entry name" value="HELICc"/>
    <property type="match status" value="1"/>
</dbReference>
<dbReference type="GO" id="GO:0005634">
    <property type="term" value="C:nucleus"/>
    <property type="evidence" value="ECO:0007669"/>
    <property type="project" value="UniProtKB-SubCell"/>
</dbReference>
<name>A0A067QB55_9AGAM</name>
<evidence type="ECO:0000256" key="5">
    <source>
        <dbReference type="ARBA" id="ARBA00023242"/>
    </source>
</evidence>
<feature type="compositionally biased region" description="Basic residues" evidence="6">
    <location>
        <begin position="1532"/>
        <end position="1543"/>
    </location>
</feature>
<evidence type="ECO:0000256" key="3">
    <source>
        <dbReference type="ARBA" id="ARBA00022801"/>
    </source>
</evidence>
<accession>A0A067QB55</accession>
<keyword evidence="4" id="KW-0067">ATP-binding</keyword>
<dbReference type="Gene3D" id="3.40.50.10810">
    <property type="entry name" value="Tandem AAA-ATPase domain"/>
    <property type="match status" value="1"/>
</dbReference>
<evidence type="ECO:0000256" key="2">
    <source>
        <dbReference type="ARBA" id="ARBA00022741"/>
    </source>
</evidence>
<gene>
    <name evidence="9" type="ORF">JAAARDRAFT_169132</name>
</gene>
<dbReference type="PANTHER" id="PTHR45623:SF17">
    <property type="entry name" value="CHROMODOMAIN-HELICASE-DNA-BINDING PROTEIN 3-RELATED"/>
    <property type="match status" value="1"/>
</dbReference>
<organism evidence="9 10">
    <name type="scientific">Jaapia argillacea MUCL 33604</name>
    <dbReference type="NCBI Taxonomy" id="933084"/>
    <lineage>
        <taxon>Eukaryota</taxon>
        <taxon>Fungi</taxon>
        <taxon>Dikarya</taxon>
        <taxon>Basidiomycota</taxon>
        <taxon>Agaricomycotina</taxon>
        <taxon>Agaricomycetes</taxon>
        <taxon>Agaricomycetidae</taxon>
        <taxon>Jaapiales</taxon>
        <taxon>Jaapiaceae</taxon>
        <taxon>Jaapia</taxon>
    </lineage>
</organism>
<dbReference type="InterPro" id="IPR016197">
    <property type="entry name" value="Chromo-like_dom_sf"/>
</dbReference>
<dbReference type="InterPro" id="IPR041684">
    <property type="entry name" value="Znf-PHD-like"/>
</dbReference>
<keyword evidence="3" id="KW-0378">Hydrolase</keyword>
<dbReference type="GO" id="GO:0005524">
    <property type="term" value="F:ATP binding"/>
    <property type="evidence" value="ECO:0007669"/>
    <property type="project" value="UniProtKB-KW"/>
</dbReference>
<reference evidence="10" key="1">
    <citation type="journal article" date="2014" name="Proc. Natl. Acad. Sci. U.S.A.">
        <title>Extensive sampling of basidiomycete genomes demonstrates inadequacy of the white-rot/brown-rot paradigm for wood decay fungi.</title>
        <authorList>
            <person name="Riley R."/>
            <person name="Salamov A.A."/>
            <person name="Brown D.W."/>
            <person name="Nagy L.G."/>
            <person name="Floudas D."/>
            <person name="Held B.W."/>
            <person name="Levasseur A."/>
            <person name="Lombard V."/>
            <person name="Morin E."/>
            <person name="Otillar R."/>
            <person name="Lindquist E.A."/>
            <person name="Sun H."/>
            <person name="LaButti K.M."/>
            <person name="Schmutz J."/>
            <person name="Jabbour D."/>
            <person name="Luo H."/>
            <person name="Baker S.E."/>
            <person name="Pisabarro A.G."/>
            <person name="Walton J.D."/>
            <person name="Blanchette R.A."/>
            <person name="Henrissat B."/>
            <person name="Martin F."/>
            <person name="Cullen D."/>
            <person name="Hibbett D.S."/>
            <person name="Grigoriev I.V."/>
        </authorList>
    </citation>
    <scope>NUCLEOTIDE SEQUENCE [LARGE SCALE GENOMIC DNA]</scope>
    <source>
        <strain evidence="10">MUCL 33604</strain>
    </source>
</reference>
<feature type="compositionally biased region" description="Polar residues" evidence="6">
    <location>
        <begin position="1566"/>
        <end position="1578"/>
    </location>
</feature>
<dbReference type="Proteomes" id="UP000027265">
    <property type="component" value="Unassembled WGS sequence"/>
</dbReference>
<keyword evidence="5" id="KW-0539">Nucleus</keyword>
<feature type="compositionally biased region" description="Acidic residues" evidence="6">
    <location>
        <begin position="194"/>
        <end position="206"/>
    </location>
</feature>
<dbReference type="InterPro" id="IPR027417">
    <property type="entry name" value="P-loop_NTPase"/>
</dbReference>
<feature type="region of interest" description="Disordered" evidence="6">
    <location>
        <begin position="1500"/>
        <end position="1578"/>
    </location>
</feature>
<evidence type="ECO:0000259" key="8">
    <source>
        <dbReference type="PROSITE" id="PS51194"/>
    </source>
</evidence>
<dbReference type="Gene3D" id="3.40.50.300">
    <property type="entry name" value="P-loop containing nucleotide triphosphate hydrolases"/>
    <property type="match status" value="1"/>
</dbReference>
<evidence type="ECO:0000256" key="6">
    <source>
        <dbReference type="SAM" id="MobiDB-lite"/>
    </source>
</evidence>
<dbReference type="PROSITE" id="PS51194">
    <property type="entry name" value="HELICASE_CTER"/>
    <property type="match status" value="1"/>
</dbReference>
<feature type="region of interest" description="Disordered" evidence="6">
    <location>
        <begin position="156"/>
        <end position="280"/>
    </location>
</feature>
<dbReference type="GO" id="GO:0003682">
    <property type="term" value="F:chromatin binding"/>
    <property type="evidence" value="ECO:0007669"/>
    <property type="project" value="TreeGrafter"/>
</dbReference>
<proteinExistence type="predicted"/>
<dbReference type="CDD" id="cd18793">
    <property type="entry name" value="SF2_C_SNF"/>
    <property type="match status" value="1"/>
</dbReference>
<dbReference type="HOGENOM" id="CLU_001508_2_0_1"/>
<feature type="region of interest" description="Disordered" evidence="6">
    <location>
        <begin position="755"/>
        <end position="780"/>
    </location>
</feature>
<dbReference type="SUPFAM" id="SSF52540">
    <property type="entry name" value="P-loop containing nucleoside triphosphate hydrolases"/>
    <property type="match status" value="2"/>
</dbReference>
<feature type="compositionally biased region" description="Basic and acidic residues" evidence="6">
    <location>
        <begin position="683"/>
        <end position="695"/>
    </location>
</feature>
<feature type="compositionally biased region" description="Acidic residues" evidence="6">
    <location>
        <begin position="255"/>
        <end position="264"/>
    </location>
</feature>
<evidence type="ECO:0000313" key="10">
    <source>
        <dbReference type="Proteomes" id="UP000027265"/>
    </source>
</evidence>
<dbReference type="GO" id="GO:0003677">
    <property type="term" value="F:DNA binding"/>
    <property type="evidence" value="ECO:0007669"/>
    <property type="project" value="TreeGrafter"/>
</dbReference>
<feature type="domain" description="Helicase ATP-binding" evidence="7">
    <location>
        <begin position="926"/>
        <end position="1103"/>
    </location>
</feature>